<evidence type="ECO:0000313" key="3">
    <source>
        <dbReference type="Proteomes" id="UP000751190"/>
    </source>
</evidence>
<organism evidence="2 3">
    <name type="scientific">Diacronema lutheri</name>
    <name type="common">Unicellular marine alga</name>
    <name type="synonym">Monochrysis lutheri</name>
    <dbReference type="NCBI Taxonomy" id="2081491"/>
    <lineage>
        <taxon>Eukaryota</taxon>
        <taxon>Haptista</taxon>
        <taxon>Haptophyta</taxon>
        <taxon>Pavlovophyceae</taxon>
        <taxon>Pavlovales</taxon>
        <taxon>Pavlovaceae</taxon>
        <taxon>Diacronema</taxon>
    </lineage>
</organism>
<proteinExistence type="predicted"/>
<reference evidence="2" key="1">
    <citation type="submission" date="2021-05" db="EMBL/GenBank/DDBJ databases">
        <title>The genome of the haptophyte Pavlova lutheri (Diacronema luteri, Pavlovales) - a model for lipid biosynthesis in eukaryotic algae.</title>
        <authorList>
            <person name="Hulatt C.J."/>
            <person name="Posewitz M.C."/>
        </authorList>
    </citation>
    <scope>NUCLEOTIDE SEQUENCE</scope>
    <source>
        <strain evidence="2">NIVA-4/92</strain>
    </source>
</reference>
<comment type="caution">
    <text evidence="2">The sequence shown here is derived from an EMBL/GenBank/DDBJ whole genome shotgun (WGS) entry which is preliminary data.</text>
</comment>
<dbReference type="EMBL" id="JAGTXO010000024">
    <property type="protein sequence ID" value="KAG8461707.1"/>
    <property type="molecule type" value="Genomic_DNA"/>
</dbReference>
<name>A0A8J6C4G9_DIALT</name>
<sequence>MADAREPRDAEGADAALPPSEGRGGREMSDYERTIKALWEEHDEIVELLMVARLGGKADEEAELRRQLSEVRAAVELNARLLGAEEVKVWMMGADPRRTPREVGAGAA</sequence>
<dbReference type="OrthoDB" id="10609187at2759"/>
<evidence type="ECO:0000256" key="1">
    <source>
        <dbReference type="SAM" id="MobiDB-lite"/>
    </source>
</evidence>
<keyword evidence="3" id="KW-1185">Reference proteome</keyword>
<accession>A0A8J6C4G9</accession>
<feature type="region of interest" description="Disordered" evidence="1">
    <location>
        <begin position="1"/>
        <end position="29"/>
    </location>
</feature>
<protein>
    <submittedName>
        <fullName evidence="2">Uncharacterized protein</fullName>
    </submittedName>
</protein>
<dbReference type="Proteomes" id="UP000751190">
    <property type="component" value="Unassembled WGS sequence"/>
</dbReference>
<dbReference type="AlphaFoldDB" id="A0A8J6C4G9"/>
<gene>
    <name evidence="2" type="ORF">KFE25_001325</name>
</gene>
<feature type="compositionally biased region" description="Basic and acidic residues" evidence="1">
    <location>
        <begin position="1"/>
        <end position="11"/>
    </location>
</feature>
<evidence type="ECO:0000313" key="2">
    <source>
        <dbReference type="EMBL" id="KAG8461707.1"/>
    </source>
</evidence>